<keyword evidence="2" id="KW-1185">Reference proteome</keyword>
<sequence length="219" mass="23061">MAAETPQAVLFDMDGTLIDTEQMWAASEAEVAAAFGHEWTAEDQRHCLGGSAPMVASHIAGCTGARTSETEIVAMLYAAMERRLAEGAPVRPGAKELLAELDAEGVPMALVTSTYRSMVAASLRCVGDHCFTVSVAGDEVSRNKPHPEPYLKAARLLGVDPRHCVAVEDSPTGVASAQAAGCVVVAVPHLVPIPAAERRHVVPSLEAVDAAWLRRAARS</sequence>
<dbReference type="Gene3D" id="3.40.50.1000">
    <property type="entry name" value="HAD superfamily/HAD-like"/>
    <property type="match status" value="1"/>
</dbReference>
<dbReference type="InterPro" id="IPR041492">
    <property type="entry name" value="HAD_2"/>
</dbReference>
<dbReference type="NCBIfam" id="TIGR01509">
    <property type="entry name" value="HAD-SF-IA-v3"/>
    <property type="match status" value="1"/>
</dbReference>
<protein>
    <submittedName>
        <fullName evidence="1">HAD family phosphatase</fullName>
    </submittedName>
</protein>
<dbReference type="CDD" id="cd07505">
    <property type="entry name" value="HAD_BPGM-like"/>
    <property type="match status" value="1"/>
</dbReference>
<dbReference type="PANTHER" id="PTHR18901:SF38">
    <property type="entry name" value="PSEUDOURIDINE-5'-PHOSPHATASE"/>
    <property type="match status" value="1"/>
</dbReference>
<dbReference type="Pfam" id="PF13419">
    <property type="entry name" value="HAD_2"/>
    <property type="match status" value="1"/>
</dbReference>
<dbReference type="InterPro" id="IPR036412">
    <property type="entry name" value="HAD-like_sf"/>
</dbReference>
<name>A0A399G5R4_9ACTN</name>
<dbReference type="PRINTS" id="PR00413">
    <property type="entry name" value="HADHALOGNASE"/>
</dbReference>
<dbReference type="AlphaFoldDB" id="A0A399G5R4"/>
<dbReference type="SFLD" id="SFLDG01129">
    <property type="entry name" value="C1.5:_HAD__Beta-PGM__Phosphata"/>
    <property type="match status" value="1"/>
</dbReference>
<organism evidence="1 2">
    <name type="scientific">Thermobifida halotolerans</name>
    <dbReference type="NCBI Taxonomy" id="483545"/>
    <lineage>
        <taxon>Bacteria</taxon>
        <taxon>Bacillati</taxon>
        <taxon>Actinomycetota</taxon>
        <taxon>Actinomycetes</taxon>
        <taxon>Streptosporangiales</taxon>
        <taxon>Nocardiopsidaceae</taxon>
        <taxon>Thermobifida</taxon>
    </lineage>
</organism>
<gene>
    <name evidence="1" type="ORF">NI17_011150</name>
</gene>
<dbReference type="Gene3D" id="1.10.150.240">
    <property type="entry name" value="Putative phosphatase, domain 2"/>
    <property type="match status" value="1"/>
</dbReference>
<dbReference type="InterPro" id="IPR006439">
    <property type="entry name" value="HAD-SF_hydro_IA"/>
</dbReference>
<dbReference type="SFLD" id="SFLDS00003">
    <property type="entry name" value="Haloacid_Dehalogenase"/>
    <property type="match status" value="1"/>
</dbReference>
<reference evidence="1" key="1">
    <citation type="submission" date="2020-10" db="EMBL/GenBank/DDBJ databases">
        <title>De novo genome project of the cellulose decomposer Thermobifida halotolerans type strain.</title>
        <authorList>
            <person name="Nagy I."/>
            <person name="Horvath B."/>
            <person name="Kukolya J."/>
            <person name="Nagy I."/>
            <person name="Orsini M."/>
        </authorList>
    </citation>
    <scope>NUCLEOTIDE SEQUENCE</scope>
    <source>
        <strain evidence="1">DSM 44931</strain>
    </source>
</reference>
<dbReference type="EMBL" id="CP063196">
    <property type="protein sequence ID" value="UOE21599.1"/>
    <property type="molecule type" value="Genomic_DNA"/>
</dbReference>
<accession>A0A399G5R4</accession>
<dbReference type="PANTHER" id="PTHR18901">
    <property type="entry name" value="2-DEOXYGLUCOSE-6-PHOSPHATE PHOSPHATASE 2"/>
    <property type="match status" value="1"/>
</dbReference>
<dbReference type="RefSeq" id="WP_119267623.1">
    <property type="nucleotide sequence ID" value="NZ_CP063196.1"/>
</dbReference>
<proteinExistence type="predicted"/>
<evidence type="ECO:0000313" key="2">
    <source>
        <dbReference type="Proteomes" id="UP000265719"/>
    </source>
</evidence>
<dbReference type="InterPro" id="IPR023214">
    <property type="entry name" value="HAD_sf"/>
</dbReference>
<dbReference type="KEGG" id="thao:NI17_011150"/>
<dbReference type="SFLD" id="SFLDG01135">
    <property type="entry name" value="C1.5.6:_HAD__Beta-PGM__Phospha"/>
    <property type="match status" value="1"/>
</dbReference>
<dbReference type="InterPro" id="IPR023198">
    <property type="entry name" value="PGP-like_dom2"/>
</dbReference>
<dbReference type="Proteomes" id="UP000265719">
    <property type="component" value="Chromosome"/>
</dbReference>
<evidence type="ECO:0000313" key="1">
    <source>
        <dbReference type="EMBL" id="UOE21599.1"/>
    </source>
</evidence>
<dbReference type="SUPFAM" id="SSF56784">
    <property type="entry name" value="HAD-like"/>
    <property type="match status" value="1"/>
</dbReference>